<gene>
    <name evidence="2" type="ORF">QVD17_18769</name>
</gene>
<sequence>MENFTRSLSRRISRSVSTSVDRNRLWRSTTYGGGRSIKTVRLGDDNHGWFWNIKNMFSFSNSKKHGKDTSKTQRSSKIASSNDEFQSRLLSEIYKNMSSVHELS</sequence>
<dbReference type="Proteomes" id="UP001229421">
    <property type="component" value="Unassembled WGS sequence"/>
</dbReference>
<accession>A0AAD8NWN0</accession>
<proteinExistence type="predicted"/>
<feature type="region of interest" description="Disordered" evidence="1">
    <location>
        <begin position="60"/>
        <end position="81"/>
    </location>
</feature>
<keyword evidence="3" id="KW-1185">Reference proteome</keyword>
<dbReference type="AlphaFoldDB" id="A0AAD8NWN0"/>
<name>A0AAD8NWN0_TARER</name>
<dbReference type="EMBL" id="JAUHHV010000005">
    <property type="protein sequence ID" value="KAK1423466.1"/>
    <property type="molecule type" value="Genomic_DNA"/>
</dbReference>
<feature type="compositionally biased region" description="Polar residues" evidence="1">
    <location>
        <begin position="72"/>
        <end position="81"/>
    </location>
</feature>
<reference evidence="2" key="1">
    <citation type="journal article" date="2023" name="bioRxiv">
        <title>Improved chromosome-level genome assembly for marigold (Tagetes erecta).</title>
        <authorList>
            <person name="Jiang F."/>
            <person name="Yuan L."/>
            <person name="Wang S."/>
            <person name="Wang H."/>
            <person name="Xu D."/>
            <person name="Wang A."/>
            <person name="Fan W."/>
        </authorList>
    </citation>
    <scope>NUCLEOTIDE SEQUENCE</scope>
    <source>
        <strain evidence="2">WSJ</strain>
        <tissue evidence="2">Leaf</tissue>
    </source>
</reference>
<comment type="caution">
    <text evidence="2">The sequence shown here is derived from an EMBL/GenBank/DDBJ whole genome shotgun (WGS) entry which is preliminary data.</text>
</comment>
<protein>
    <submittedName>
        <fullName evidence="2">Uncharacterized protein</fullName>
    </submittedName>
</protein>
<evidence type="ECO:0000256" key="1">
    <source>
        <dbReference type="SAM" id="MobiDB-lite"/>
    </source>
</evidence>
<evidence type="ECO:0000313" key="2">
    <source>
        <dbReference type="EMBL" id="KAK1423466.1"/>
    </source>
</evidence>
<organism evidence="2 3">
    <name type="scientific">Tagetes erecta</name>
    <name type="common">African marigold</name>
    <dbReference type="NCBI Taxonomy" id="13708"/>
    <lineage>
        <taxon>Eukaryota</taxon>
        <taxon>Viridiplantae</taxon>
        <taxon>Streptophyta</taxon>
        <taxon>Embryophyta</taxon>
        <taxon>Tracheophyta</taxon>
        <taxon>Spermatophyta</taxon>
        <taxon>Magnoliopsida</taxon>
        <taxon>eudicotyledons</taxon>
        <taxon>Gunneridae</taxon>
        <taxon>Pentapetalae</taxon>
        <taxon>asterids</taxon>
        <taxon>campanulids</taxon>
        <taxon>Asterales</taxon>
        <taxon>Asteraceae</taxon>
        <taxon>Asteroideae</taxon>
        <taxon>Heliantheae alliance</taxon>
        <taxon>Tageteae</taxon>
        <taxon>Tagetes</taxon>
    </lineage>
</organism>
<evidence type="ECO:0000313" key="3">
    <source>
        <dbReference type="Proteomes" id="UP001229421"/>
    </source>
</evidence>